<feature type="domain" description="DinB-like" evidence="1">
    <location>
        <begin position="10"/>
        <end position="147"/>
    </location>
</feature>
<proteinExistence type="predicted"/>
<dbReference type="InterPro" id="IPR024775">
    <property type="entry name" value="DinB-like"/>
</dbReference>
<dbReference type="InParanoid" id="A0A517SKH2"/>
<keyword evidence="3" id="KW-1185">Reference proteome</keyword>
<dbReference type="AlphaFoldDB" id="A0A517SKH2"/>
<evidence type="ECO:0000313" key="3">
    <source>
        <dbReference type="Proteomes" id="UP000315700"/>
    </source>
</evidence>
<reference evidence="2 3" key="1">
    <citation type="submission" date="2019-02" db="EMBL/GenBank/DDBJ databases">
        <title>Deep-cultivation of Planctomycetes and their phenomic and genomic characterization uncovers novel biology.</title>
        <authorList>
            <person name="Wiegand S."/>
            <person name="Jogler M."/>
            <person name="Boedeker C."/>
            <person name="Pinto D."/>
            <person name="Vollmers J."/>
            <person name="Rivas-Marin E."/>
            <person name="Kohn T."/>
            <person name="Peeters S.H."/>
            <person name="Heuer A."/>
            <person name="Rast P."/>
            <person name="Oberbeckmann S."/>
            <person name="Bunk B."/>
            <person name="Jeske O."/>
            <person name="Meyerdierks A."/>
            <person name="Storesund J.E."/>
            <person name="Kallscheuer N."/>
            <person name="Luecker S."/>
            <person name="Lage O.M."/>
            <person name="Pohl T."/>
            <person name="Merkel B.J."/>
            <person name="Hornburger P."/>
            <person name="Mueller R.-W."/>
            <person name="Bruemmer F."/>
            <person name="Labrenz M."/>
            <person name="Spormann A.M."/>
            <person name="Op den Camp H."/>
            <person name="Overmann J."/>
            <person name="Amann R."/>
            <person name="Jetten M.S.M."/>
            <person name="Mascher T."/>
            <person name="Medema M.H."/>
            <person name="Devos D.P."/>
            <person name="Kaster A.-K."/>
            <person name="Ovreas L."/>
            <person name="Rohde M."/>
            <person name="Galperin M.Y."/>
            <person name="Jogler C."/>
        </authorList>
    </citation>
    <scope>NUCLEOTIDE SEQUENCE [LARGE SCALE GENOMIC DNA]</scope>
    <source>
        <strain evidence="2 3">Pan44</strain>
    </source>
</reference>
<dbReference type="Proteomes" id="UP000315700">
    <property type="component" value="Chromosome"/>
</dbReference>
<dbReference type="Gene3D" id="1.20.120.450">
    <property type="entry name" value="dinb family like domain"/>
    <property type="match status" value="1"/>
</dbReference>
<dbReference type="RefSeq" id="WP_197453575.1">
    <property type="nucleotide sequence ID" value="NZ_CP036271.1"/>
</dbReference>
<sequence>MSHDPHLQFALETSRRMLHMFVDDLTPEQRLYRICPDANCVDWLVGHLILTEQRFHALFEAKSPALPEGFDTLFARDDVATRRSEYGDTSGLMKLFDENRNITIERVSEFTQEELIVPLSKPHPRFSTLGEAAIFCSIHITMHAGQMSMIRRMLGKPPVI</sequence>
<accession>A0A517SKH2</accession>
<name>A0A517SKH2_9PLAN</name>
<gene>
    <name evidence="2" type="ORF">Pan44_46710</name>
</gene>
<evidence type="ECO:0000259" key="1">
    <source>
        <dbReference type="Pfam" id="PF12867"/>
    </source>
</evidence>
<dbReference type="SUPFAM" id="SSF109854">
    <property type="entry name" value="DinB/YfiT-like putative metalloenzymes"/>
    <property type="match status" value="1"/>
</dbReference>
<protein>
    <submittedName>
        <fullName evidence="2">DinB superfamily protein</fullName>
    </submittedName>
</protein>
<evidence type="ECO:0000313" key="2">
    <source>
        <dbReference type="EMBL" id="QDT56614.1"/>
    </source>
</evidence>
<organism evidence="2 3">
    <name type="scientific">Caulifigura coniformis</name>
    <dbReference type="NCBI Taxonomy" id="2527983"/>
    <lineage>
        <taxon>Bacteria</taxon>
        <taxon>Pseudomonadati</taxon>
        <taxon>Planctomycetota</taxon>
        <taxon>Planctomycetia</taxon>
        <taxon>Planctomycetales</taxon>
        <taxon>Planctomycetaceae</taxon>
        <taxon>Caulifigura</taxon>
    </lineage>
</organism>
<dbReference type="Pfam" id="PF12867">
    <property type="entry name" value="DinB_2"/>
    <property type="match status" value="1"/>
</dbReference>
<dbReference type="InterPro" id="IPR034660">
    <property type="entry name" value="DinB/YfiT-like"/>
</dbReference>
<dbReference type="EMBL" id="CP036271">
    <property type="protein sequence ID" value="QDT56614.1"/>
    <property type="molecule type" value="Genomic_DNA"/>
</dbReference>
<dbReference type="KEGG" id="ccos:Pan44_46710"/>